<dbReference type="Proteomes" id="UP000018031">
    <property type="component" value="Unassembled WGS sequence"/>
</dbReference>
<dbReference type="AlphaFoldDB" id="S4N903"/>
<organism evidence="1 2">
    <name type="scientific">Porphyromonas crevioricanis JCM 15906</name>
    <dbReference type="NCBI Taxonomy" id="1305617"/>
    <lineage>
        <taxon>Bacteria</taxon>
        <taxon>Pseudomonadati</taxon>
        <taxon>Bacteroidota</taxon>
        <taxon>Bacteroidia</taxon>
        <taxon>Bacteroidales</taxon>
        <taxon>Porphyromonadaceae</taxon>
        <taxon>Porphyromonas</taxon>
    </lineage>
</organism>
<reference evidence="1 2" key="2">
    <citation type="journal article" date="2013" name="Genome Announc.">
        <title>Draft Genome Sequences of Porphyromonas crevioricanis JCM 15906T and Porphyromonas cansulci JCM 13913T Isolated from a Canine Oral Cavity.</title>
        <authorList>
            <person name="Sakamoto M."/>
            <person name="Tanaka N."/>
            <person name="Shiwa Y."/>
            <person name="Yoshikawa H."/>
            <person name="Ohkuma M."/>
        </authorList>
    </citation>
    <scope>NUCLEOTIDE SEQUENCE [LARGE SCALE GENOMIC DNA]</scope>
    <source>
        <strain evidence="1 2">JCM 15906</strain>
    </source>
</reference>
<evidence type="ECO:0000313" key="1">
    <source>
        <dbReference type="EMBL" id="GAD04341.1"/>
    </source>
</evidence>
<name>S4N903_9PORP</name>
<dbReference type="Pfam" id="PF14053">
    <property type="entry name" value="DUF4248"/>
    <property type="match status" value="1"/>
</dbReference>
<dbReference type="InterPro" id="IPR025342">
    <property type="entry name" value="DUF4248"/>
</dbReference>
<sequence length="101" mass="11493">MNTNFSISSDFPNGSGAYDFDFRVYTFKELASIYYPDSSPCQASRNLSRFIHGDPALLAELEACGLYKGKHHLSPRMVSCIVRYMGVPAEFYRCMKNLYGR</sequence>
<evidence type="ECO:0008006" key="3">
    <source>
        <dbReference type="Google" id="ProtNLM"/>
    </source>
</evidence>
<dbReference type="EMBL" id="BAOU01000002">
    <property type="protein sequence ID" value="GAD04341.1"/>
    <property type="molecule type" value="Genomic_DNA"/>
</dbReference>
<gene>
    <name evidence="1" type="ORF">PORCRE_24</name>
</gene>
<comment type="caution">
    <text evidence="1">The sequence shown here is derived from an EMBL/GenBank/DDBJ whole genome shotgun (WGS) entry which is preliminary data.</text>
</comment>
<dbReference type="RefSeq" id="WP_023935713.1">
    <property type="nucleotide sequence ID" value="NZ_BAOU01000002.1"/>
</dbReference>
<evidence type="ECO:0000313" key="2">
    <source>
        <dbReference type="Proteomes" id="UP000018031"/>
    </source>
</evidence>
<reference evidence="2" key="1">
    <citation type="journal article" date="2013" name="Genome">
        <title>Draft Genome Sequences of Porphyromonas crevioricanis JCM 15906T and Porphyromonas cansulci JCM 13913T Isolated from a Canine Oral Cavity.</title>
        <authorList>
            <person name="Sakamoto M."/>
            <person name="Tanaka N."/>
            <person name="Shiwa Y."/>
            <person name="Yoshikawa H."/>
            <person name="Ohkuma M."/>
        </authorList>
    </citation>
    <scope>NUCLEOTIDE SEQUENCE [LARGE SCALE GENOMIC DNA]</scope>
    <source>
        <strain evidence="2">JCM 15906</strain>
    </source>
</reference>
<protein>
    <recommendedName>
        <fullName evidence="3">DUF4248 domain-containing protein</fullName>
    </recommendedName>
</protein>
<proteinExistence type="predicted"/>
<accession>S4N903</accession>